<evidence type="ECO:0000256" key="4">
    <source>
        <dbReference type="PROSITE-ProRule" id="PRU00703"/>
    </source>
</evidence>
<dbReference type="GO" id="GO:0006935">
    <property type="term" value="P:chemotaxis"/>
    <property type="evidence" value="ECO:0007669"/>
    <property type="project" value="InterPro"/>
</dbReference>
<comment type="similarity">
    <text evidence="2">Belongs to the methyl-accepting chemotaxis (MCP) protein family.</text>
</comment>
<dbReference type="GO" id="GO:0004888">
    <property type="term" value="F:transmembrane signaling receptor activity"/>
    <property type="evidence" value="ECO:0007669"/>
    <property type="project" value="InterPro"/>
</dbReference>
<comment type="caution">
    <text evidence="7">The sequence shown here is derived from an EMBL/GenBank/DDBJ whole genome shotgun (WGS) entry which is preliminary data.</text>
</comment>
<dbReference type="InterPro" id="IPR004090">
    <property type="entry name" value="Chemotax_Me-accpt_rcpt"/>
</dbReference>
<feature type="domain" description="Methyl-accepting transducer" evidence="5">
    <location>
        <begin position="173"/>
        <end position="412"/>
    </location>
</feature>
<evidence type="ECO:0000259" key="6">
    <source>
        <dbReference type="PROSITE" id="PS51371"/>
    </source>
</evidence>
<dbReference type="InterPro" id="IPR000644">
    <property type="entry name" value="CBS_dom"/>
</dbReference>
<dbReference type="PANTHER" id="PTHR32089">
    <property type="entry name" value="METHYL-ACCEPTING CHEMOTAXIS PROTEIN MCPB"/>
    <property type="match status" value="1"/>
</dbReference>
<feature type="domain" description="CBS" evidence="6">
    <location>
        <begin position="19"/>
        <end position="79"/>
    </location>
</feature>
<dbReference type="Gene3D" id="1.10.287.950">
    <property type="entry name" value="Methyl-accepting chemotaxis protein"/>
    <property type="match status" value="1"/>
</dbReference>
<name>A0A0D1K505_9SPHN</name>
<dbReference type="SUPFAM" id="SSF58104">
    <property type="entry name" value="Methyl-accepting chemotaxis protein (MCP) signaling domain"/>
    <property type="match status" value="1"/>
</dbReference>
<gene>
    <name evidence="7" type="ORF">SR41_06415</name>
</gene>
<organism evidence="7 8">
    <name type="scientific">Sphingomonas melonis</name>
    <dbReference type="NCBI Taxonomy" id="152682"/>
    <lineage>
        <taxon>Bacteria</taxon>
        <taxon>Pseudomonadati</taxon>
        <taxon>Pseudomonadota</taxon>
        <taxon>Alphaproteobacteria</taxon>
        <taxon>Sphingomonadales</taxon>
        <taxon>Sphingomonadaceae</taxon>
        <taxon>Sphingomonas</taxon>
    </lineage>
</organism>
<dbReference type="PRINTS" id="PR00260">
    <property type="entry name" value="CHEMTRNSDUCR"/>
</dbReference>
<dbReference type="PANTHER" id="PTHR32089:SF112">
    <property type="entry name" value="LYSOZYME-LIKE PROTEIN-RELATED"/>
    <property type="match status" value="1"/>
</dbReference>
<sequence>MLFDIDLLRNGAFGGVQASVKGEGVCLIHTASLAQAVDMFRQSPDLRLLAIVDAQRRPVGVIRERDVRTILFNPFGHALMQNPSIGGSLTTLIRPCGTADAGLDADALVLAYLDAGGDGLVLTRDGVFDSVVDATAFERLSIQRRTQVMTDREARAARIDAAGKAFTADVAHLAAELADAAERIAAMAGLVVTRAGASRRDAASVAGATGQMVTALTDIAELGRTLATTLDGIGGQTARAAALRNDARVAVIAAGDRVTRLVEKATAVDDMLRLIQTIASQTNLLALNAAIEAARVGEAGRGFAVVASEVKMLAQQTGTAAKDIAARVADMHGLLGDVVGGHRTLEATMAAIADTGVAIEQAVAAQQGATRRIASHVEQSAEAGHAIDDRARAISDQSAAIGDDVSGLEAVSRTLGESTGRLQSRARSFVQLTASL</sequence>
<evidence type="ECO:0000313" key="8">
    <source>
        <dbReference type="Proteomes" id="UP000033203"/>
    </source>
</evidence>
<reference evidence="7 8" key="1">
    <citation type="submission" date="2015-01" db="EMBL/GenBank/DDBJ databases">
        <title>Genome of Sphingomonas taxi strain 30a.</title>
        <authorList>
            <person name="Eevers N."/>
            <person name="Van Hamme J."/>
            <person name="Bottos E."/>
            <person name="Weyens N."/>
            <person name="Vangronsveld J."/>
        </authorList>
    </citation>
    <scope>NUCLEOTIDE SEQUENCE [LARGE SCALE GENOMIC DNA]</scope>
    <source>
        <strain evidence="7 8">30a</strain>
    </source>
</reference>
<dbReference type="PROSITE" id="PS50111">
    <property type="entry name" value="CHEMOTAXIS_TRANSDUC_2"/>
    <property type="match status" value="1"/>
</dbReference>
<dbReference type="Proteomes" id="UP000033203">
    <property type="component" value="Unassembled WGS sequence"/>
</dbReference>
<dbReference type="PROSITE" id="PS51371">
    <property type="entry name" value="CBS"/>
    <property type="match status" value="1"/>
</dbReference>
<dbReference type="EMBL" id="JXTP01000026">
    <property type="protein sequence ID" value="KIU28683.1"/>
    <property type="molecule type" value="Genomic_DNA"/>
</dbReference>
<evidence type="ECO:0000259" key="5">
    <source>
        <dbReference type="PROSITE" id="PS50111"/>
    </source>
</evidence>
<accession>A0A0D1K505</accession>
<dbReference type="AlphaFoldDB" id="A0A0D1K505"/>
<evidence type="ECO:0000256" key="1">
    <source>
        <dbReference type="ARBA" id="ARBA00023224"/>
    </source>
</evidence>
<dbReference type="SMART" id="SM00283">
    <property type="entry name" value="MA"/>
    <property type="match status" value="1"/>
</dbReference>
<evidence type="ECO:0008006" key="9">
    <source>
        <dbReference type="Google" id="ProtNLM"/>
    </source>
</evidence>
<dbReference type="GO" id="GO:0016020">
    <property type="term" value="C:membrane"/>
    <property type="evidence" value="ECO:0007669"/>
    <property type="project" value="InterPro"/>
</dbReference>
<dbReference type="GO" id="GO:0007165">
    <property type="term" value="P:signal transduction"/>
    <property type="evidence" value="ECO:0007669"/>
    <property type="project" value="UniProtKB-KW"/>
</dbReference>
<evidence type="ECO:0000256" key="3">
    <source>
        <dbReference type="PROSITE-ProRule" id="PRU00284"/>
    </source>
</evidence>
<keyword evidence="4" id="KW-0129">CBS domain</keyword>
<dbReference type="Pfam" id="PF00015">
    <property type="entry name" value="MCPsignal"/>
    <property type="match status" value="1"/>
</dbReference>
<proteinExistence type="inferred from homology"/>
<evidence type="ECO:0000256" key="2">
    <source>
        <dbReference type="ARBA" id="ARBA00029447"/>
    </source>
</evidence>
<dbReference type="InterPro" id="IPR004089">
    <property type="entry name" value="MCPsignal_dom"/>
</dbReference>
<keyword evidence="1 3" id="KW-0807">Transducer</keyword>
<protein>
    <recommendedName>
        <fullName evidence="9">Chemotaxis protein</fullName>
    </recommendedName>
</protein>
<dbReference type="PATRIC" id="fig|1549858.7.peg.1151"/>
<evidence type="ECO:0000313" key="7">
    <source>
        <dbReference type="EMBL" id="KIU28683.1"/>
    </source>
</evidence>